<dbReference type="AlphaFoldDB" id="A0A9P1BYZ6"/>
<protein>
    <submittedName>
        <fullName evidence="2">Pentatricopeptide repeat-containing protein, chloroplastic</fullName>
    </submittedName>
</protein>
<reference evidence="2 3" key="2">
    <citation type="submission" date="2024-05" db="EMBL/GenBank/DDBJ databases">
        <authorList>
            <person name="Chen Y."/>
            <person name="Shah S."/>
            <person name="Dougan E. K."/>
            <person name="Thang M."/>
            <person name="Chan C."/>
        </authorList>
    </citation>
    <scope>NUCLEOTIDE SEQUENCE [LARGE SCALE GENOMIC DNA]</scope>
</reference>
<keyword evidence="3" id="KW-1185">Reference proteome</keyword>
<evidence type="ECO:0000313" key="1">
    <source>
        <dbReference type="EMBL" id="CAI3982074.1"/>
    </source>
</evidence>
<dbReference type="Proteomes" id="UP001152797">
    <property type="component" value="Unassembled WGS sequence"/>
</dbReference>
<gene>
    <name evidence="1" type="ORF">C1SCF055_LOCUS9810</name>
</gene>
<accession>A0A9P1BYZ6</accession>
<proteinExistence type="predicted"/>
<evidence type="ECO:0000313" key="2">
    <source>
        <dbReference type="EMBL" id="CAL4769386.1"/>
    </source>
</evidence>
<dbReference type="EMBL" id="CAMXCT010000680">
    <property type="protein sequence ID" value="CAI3982074.1"/>
    <property type="molecule type" value="Genomic_DNA"/>
</dbReference>
<dbReference type="OrthoDB" id="418467at2759"/>
<name>A0A9P1BYZ6_9DINO</name>
<comment type="caution">
    <text evidence="1">The sequence shown here is derived from an EMBL/GenBank/DDBJ whole genome shotgun (WGS) entry which is preliminary data.</text>
</comment>
<evidence type="ECO:0000313" key="3">
    <source>
        <dbReference type="Proteomes" id="UP001152797"/>
    </source>
</evidence>
<dbReference type="EMBL" id="CAMXCT030000680">
    <property type="protein sequence ID" value="CAL4769386.1"/>
    <property type="molecule type" value="Genomic_DNA"/>
</dbReference>
<reference evidence="1" key="1">
    <citation type="submission" date="2022-10" db="EMBL/GenBank/DDBJ databases">
        <authorList>
            <person name="Chen Y."/>
            <person name="Dougan E. K."/>
            <person name="Chan C."/>
            <person name="Rhodes N."/>
            <person name="Thang M."/>
        </authorList>
    </citation>
    <scope>NUCLEOTIDE SEQUENCE</scope>
</reference>
<dbReference type="EMBL" id="CAMXCT020000680">
    <property type="protein sequence ID" value="CAL1135449.1"/>
    <property type="molecule type" value="Genomic_DNA"/>
</dbReference>
<sequence length="148" mass="16595">MSRSLLRLPLQGAKASMGVGTRYRLAPRQDDLRFATKQPGSWDASVLEDEDVDVEVTGHSQADAVSSRDPWTWVPEPGPAHYEEFYGLVGAQKWKAKWWNPSTGVPQQPQRQAMVQAQIAELVASGQPKEEIYRAIREAYDVADNKED</sequence>
<organism evidence="1">
    <name type="scientific">Cladocopium goreaui</name>
    <dbReference type="NCBI Taxonomy" id="2562237"/>
    <lineage>
        <taxon>Eukaryota</taxon>
        <taxon>Sar</taxon>
        <taxon>Alveolata</taxon>
        <taxon>Dinophyceae</taxon>
        <taxon>Suessiales</taxon>
        <taxon>Symbiodiniaceae</taxon>
        <taxon>Cladocopium</taxon>
    </lineage>
</organism>